<evidence type="ECO:0000256" key="1">
    <source>
        <dbReference type="ARBA" id="ARBA00022737"/>
    </source>
</evidence>
<sequence length="1633" mass="185862">MDEINTDLGPYWAEAVKAYEAECEHPIHITSAGDLRTSDDLLRLIESRGSNFVAFREKHQQLWTTLANFIAPIETMGDLMSEIVSAANPGGVPVAAVFMSLSHLVTAASKVSDAYDWIQTVFSELQNFSDRLRSHARTTVSSAMRRIIISILAFILRIIGRSELLIKRGRISQYFRTAFIGKDQKTLDLLEDLNQVIANEGRLTVALTHEKTEQARDLAAKSVQVGLEGNEKLDHVHEEVRGLAESVRQNARAAQEAFSRQVSQSLLENLQHVLKTTSVAETDDWYSQFRHKLLEGSGSWLQREPFFDTWMQHQAPILWIFGGPGSGKTMLSTWLINLLGKQFEAKSELYPGVSLGYFFLKENVDDLRNPNIMFKTMAWQIQQTDAIFRQHAAKACESGRAVIRAEETWESLFLNFYQGPFAEGHRAMLVIDGLDEADISTQRRVLRLLKQYVDQIRSGLPSRIQFAIFGRTTLRPELERVQLDREEKIIEVSSMKNYGDIENFVTERLKNLAIIQKMRRRKPNGAKEAKKFARNIRQKVLDGAGGVFLWAQLLLDQMEGKDDRQIQKVLENPPSDLYDMIFSVFERLSRDDETDKQTTNRLLGWVAFARRPLSFGELDVILRSEVDAPNWFLWDHIRGKFSSIFRLRCPKGWDLDDVEASDTVTQTSNTEDPDGDNATATDVATGDDGAATTADEDDDDDFNLDDSSGDEEDAEDNDEPDNSEEEGQDITDDGEEKQVPYEAPKVSEADELYSWAQKHTIVDFSHQRFRDFLIIEGSPDQRQKPALPIGINVDSIHEQLVLDCFRCLRAAPQNEHIEYYVDYPAFHLFYHLGLLSPDKLDPDRERFLTGELYWLMHEEDGCRAMWAALGDREHGQMDHFWRLWLANNHTTSLIQQWFSRSLSRGTFEESAATWMQEATKSVAELLRPIAITAAKIWLTKRSYHDLAYLDKSEFQVAFLNGYRSIKENGEIPENVCNWIASRDLHFQDISTEDIVGLAEWAGLEKTSHWYTGVGWIIHERLQSEDDANYCRELLEKAIEIDGTAWVAMEAMARAISEMWQNYKEAISWMHRAVENLPEHFMVKGYLLSRVALWEGQLGDSSAAVELAAQSWQEVSASVTIDSYVSALLNIQDWDRVMYVLEYESTNYNGHGVSFLAKWIAEDGISDQLGRVCREKEKPSFIIDALKDALQDVERSGNKELLIYRLLNFGDFCHDYYDNDEDPLAWWEEALSRIKESNDPAMRRTFRDSHIYYTNRAAQLYFDIAVKNFQAQVRPNNAVTKLKQLSLASTYIPDSGENVFDVYTPGYPSLLYGRWLRDYENAAPSVWRKCFRARILEQMNGLDDDDPTNDTIACTRVAMSLFHANDEDRAGAILHVVFKTLEDYMAEKQRQLDAEEAALRHVDENPAEEEPEEGTAGEEQVEGEVNDEEEGGGKETGGATEGQSEEERLLGEVGNPVEEAKDEARDESPTDSRPHTPSTDTSSADTPGSAIDAYSPTAIDGTSSQPLVGPRDIAGRKPAEGPNASAAKLLGLSLQLESNAWNWQCNGCLYDAEDKGSMWFCEICYDVSFCGECLEMAKESRLDQRRCNPAHRWYQAWPLNEDKVSEIASSYEQGGRVYLRKEWLEALRNEWLRA</sequence>
<dbReference type="Pfam" id="PF17109">
    <property type="entry name" value="Goodbye"/>
    <property type="match status" value="1"/>
</dbReference>
<dbReference type="EMBL" id="JAPDFR010000009">
    <property type="protein sequence ID" value="KAK0383509.1"/>
    <property type="molecule type" value="Genomic_DNA"/>
</dbReference>
<feature type="region of interest" description="Disordered" evidence="2">
    <location>
        <begin position="662"/>
        <end position="739"/>
    </location>
</feature>
<organism evidence="4 5">
    <name type="scientific">Sarocladium strictum</name>
    <name type="common">Black bundle disease fungus</name>
    <name type="synonym">Acremonium strictum</name>
    <dbReference type="NCBI Taxonomy" id="5046"/>
    <lineage>
        <taxon>Eukaryota</taxon>
        <taxon>Fungi</taxon>
        <taxon>Dikarya</taxon>
        <taxon>Ascomycota</taxon>
        <taxon>Pezizomycotina</taxon>
        <taxon>Sordariomycetes</taxon>
        <taxon>Hypocreomycetidae</taxon>
        <taxon>Hypocreales</taxon>
        <taxon>Sarocladiaceae</taxon>
        <taxon>Sarocladium</taxon>
    </lineage>
</organism>
<accession>A0AA39L4E5</accession>
<feature type="compositionally biased region" description="Low complexity" evidence="2">
    <location>
        <begin position="676"/>
        <end position="693"/>
    </location>
</feature>
<feature type="compositionally biased region" description="Low complexity" evidence="2">
    <location>
        <begin position="1475"/>
        <end position="1489"/>
    </location>
</feature>
<evidence type="ECO:0000313" key="5">
    <source>
        <dbReference type="Proteomes" id="UP001175261"/>
    </source>
</evidence>
<dbReference type="PROSITE" id="PS50837">
    <property type="entry name" value="NACHT"/>
    <property type="match status" value="1"/>
</dbReference>
<dbReference type="InterPro" id="IPR056884">
    <property type="entry name" value="NPHP3-like_N"/>
</dbReference>
<gene>
    <name evidence="4" type="ORF">NLU13_9420</name>
</gene>
<dbReference type="InterPro" id="IPR007111">
    <property type="entry name" value="NACHT_NTPase"/>
</dbReference>
<keyword evidence="1" id="KW-0677">Repeat</keyword>
<evidence type="ECO:0000313" key="4">
    <source>
        <dbReference type="EMBL" id="KAK0383509.1"/>
    </source>
</evidence>
<proteinExistence type="predicted"/>
<dbReference type="PANTHER" id="PTHR10039:SF17">
    <property type="entry name" value="FUNGAL STAND N-TERMINAL GOODBYE DOMAIN-CONTAINING PROTEIN-RELATED"/>
    <property type="match status" value="1"/>
</dbReference>
<feature type="compositionally biased region" description="Acidic residues" evidence="2">
    <location>
        <begin position="694"/>
        <end position="735"/>
    </location>
</feature>
<keyword evidence="5" id="KW-1185">Reference proteome</keyword>
<feature type="compositionally biased region" description="Acidic residues" evidence="2">
    <location>
        <begin position="1404"/>
        <end position="1429"/>
    </location>
</feature>
<feature type="compositionally biased region" description="Basic and acidic residues" evidence="2">
    <location>
        <begin position="1457"/>
        <end position="1473"/>
    </location>
</feature>
<evidence type="ECO:0000259" key="3">
    <source>
        <dbReference type="PROSITE" id="PS50837"/>
    </source>
</evidence>
<dbReference type="Pfam" id="PF24883">
    <property type="entry name" value="NPHP3_N"/>
    <property type="match status" value="1"/>
</dbReference>
<name>A0AA39L4E5_SARSR</name>
<protein>
    <recommendedName>
        <fullName evidence="3">NACHT domain-containing protein</fullName>
    </recommendedName>
</protein>
<reference evidence="4" key="1">
    <citation type="submission" date="2022-10" db="EMBL/GenBank/DDBJ databases">
        <title>Determination and structural analysis of whole genome sequence of Sarocladium strictum F4-1.</title>
        <authorList>
            <person name="Hu L."/>
            <person name="Jiang Y."/>
        </authorList>
    </citation>
    <scope>NUCLEOTIDE SEQUENCE</scope>
    <source>
        <strain evidence="4">F4-1</strain>
    </source>
</reference>
<dbReference type="InterPro" id="IPR027417">
    <property type="entry name" value="P-loop_NTPase"/>
</dbReference>
<feature type="region of interest" description="Disordered" evidence="2">
    <location>
        <begin position="1402"/>
        <end position="1521"/>
    </location>
</feature>
<dbReference type="Gene3D" id="3.40.50.300">
    <property type="entry name" value="P-loop containing nucleotide triphosphate hydrolases"/>
    <property type="match status" value="1"/>
</dbReference>
<dbReference type="SUPFAM" id="SSF52540">
    <property type="entry name" value="P-loop containing nucleoside triphosphate hydrolases"/>
    <property type="match status" value="1"/>
</dbReference>
<evidence type="ECO:0000256" key="2">
    <source>
        <dbReference type="SAM" id="MobiDB-lite"/>
    </source>
</evidence>
<feature type="domain" description="NACHT" evidence="3">
    <location>
        <begin position="316"/>
        <end position="472"/>
    </location>
</feature>
<comment type="caution">
    <text evidence="4">The sequence shown here is derived from an EMBL/GenBank/DDBJ whole genome shotgun (WGS) entry which is preliminary data.</text>
</comment>
<dbReference type="InterPro" id="IPR031350">
    <property type="entry name" value="Goodbye_dom"/>
</dbReference>
<dbReference type="PANTHER" id="PTHR10039">
    <property type="entry name" value="AMELOGENIN"/>
    <property type="match status" value="1"/>
</dbReference>
<dbReference type="Proteomes" id="UP001175261">
    <property type="component" value="Unassembled WGS sequence"/>
</dbReference>